<dbReference type="NCBIfam" id="NF009902">
    <property type="entry name" value="PRK13365.1"/>
    <property type="match status" value="1"/>
</dbReference>
<keyword evidence="2" id="KW-0560">Oxidoreductase</keyword>
<organism evidence="2 3">
    <name type="scientific">Pararhodobacter marinus</name>
    <dbReference type="NCBI Taxonomy" id="2184063"/>
    <lineage>
        <taxon>Bacteria</taxon>
        <taxon>Pseudomonadati</taxon>
        <taxon>Pseudomonadota</taxon>
        <taxon>Alphaproteobacteria</taxon>
        <taxon>Rhodobacterales</taxon>
        <taxon>Paracoccaceae</taxon>
        <taxon>Pararhodobacter</taxon>
    </lineage>
</organism>
<dbReference type="AlphaFoldDB" id="A0A2U2CB95"/>
<name>A0A2U2CB95_9RHOB</name>
<dbReference type="InterPro" id="IPR004183">
    <property type="entry name" value="Xdiol_dOase_suB"/>
</dbReference>
<evidence type="ECO:0000259" key="1">
    <source>
        <dbReference type="Pfam" id="PF02900"/>
    </source>
</evidence>
<keyword evidence="3" id="KW-1185">Reference proteome</keyword>
<dbReference type="NCBIfam" id="NF009901">
    <property type="entry name" value="PRK13364.1"/>
    <property type="match status" value="1"/>
</dbReference>
<dbReference type="RefSeq" id="WP_109533186.1">
    <property type="nucleotide sequence ID" value="NZ_QEYD01000005.1"/>
</dbReference>
<dbReference type="GO" id="GO:0016702">
    <property type="term" value="F:oxidoreductase activity, acting on single donors with incorporation of molecular oxygen, incorporation of two atoms of oxygen"/>
    <property type="evidence" value="ECO:0007669"/>
    <property type="project" value="UniProtKB-ARBA"/>
</dbReference>
<evidence type="ECO:0000313" key="2">
    <source>
        <dbReference type="EMBL" id="PWE29137.1"/>
    </source>
</evidence>
<dbReference type="OrthoDB" id="8673673at2"/>
<accession>A0A2U2CB95</accession>
<reference evidence="2 3" key="1">
    <citation type="submission" date="2018-05" db="EMBL/GenBank/DDBJ databases">
        <title>Pararhodobacter marina sp. nov., isolated from deep-sea water of the Indian Ocean.</title>
        <authorList>
            <person name="Lai Q.Sr."/>
            <person name="Liu X."/>
            <person name="Shao Z."/>
        </authorList>
    </citation>
    <scope>NUCLEOTIDE SEQUENCE [LARGE SCALE GENOMIC DNA]</scope>
    <source>
        <strain evidence="2 3">CIC4N-9</strain>
    </source>
</reference>
<dbReference type="EMBL" id="QEYD01000005">
    <property type="protein sequence ID" value="PWE29137.1"/>
    <property type="molecule type" value="Genomic_DNA"/>
</dbReference>
<sequence length="287" mass="32111">MAELIGGCGTSHVPSIGIALDRGLQDTPDWKPFFDGYIPAKEWIAEQKPDIAVVIFNDHGNAFFLDRVPTLALGVAEDYQIIDEGWGKRDIPPFKGAADFSWHLADAMVEGHFDPLICREIELDHGIQVPMELFFGRPEAWPVKIVPIFVNTVQYPIPTPQRMWELGQLLRRAIESWPGDERIVVFGTGGLTHQLQGARAGFMNRDADKAWLAEIGPNPEKYRDWTREQFVETFGSEGAELIMWLVMRGAMDADVRTVMSHYYAPASMTGAGMVVLENEVHATEEAA</sequence>
<dbReference type="Pfam" id="PF02900">
    <property type="entry name" value="LigB"/>
    <property type="match status" value="1"/>
</dbReference>
<keyword evidence="2" id="KW-0223">Dioxygenase</keyword>
<protein>
    <submittedName>
        <fullName evidence="2">Protocatechuate 3,4-dioxygenase</fullName>
    </submittedName>
</protein>
<evidence type="ECO:0000313" key="3">
    <source>
        <dbReference type="Proteomes" id="UP000244940"/>
    </source>
</evidence>
<comment type="caution">
    <text evidence="2">The sequence shown here is derived from an EMBL/GenBank/DDBJ whole genome shotgun (WGS) entry which is preliminary data.</text>
</comment>
<gene>
    <name evidence="2" type="ORF">C4N9_10025</name>
</gene>
<dbReference type="Proteomes" id="UP000244940">
    <property type="component" value="Unassembled WGS sequence"/>
</dbReference>
<dbReference type="GO" id="GO:0008198">
    <property type="term" value="F:ferrous iron binding"/>
    <property type="evidence" value="ECO:0007669"/>
    <property type="project" value="InterPro"/>
</dbReference>
<proteinExistence type="predicted"/>
<dbReference type="Gene3D" id="3.40.830.10">
    <property type="entry name" value="LigB-like"/>
    <property type="match status" value="1"/>
</dbReference>
<feature type="domain" description="Extradiol ring-cleavage dioxygenase class III enzyme subunit B" evidence="1">
    <location>
        <begin position="9"/>
        <end position="274"/>
    </location>
</feature>
<dbReference type="GeneID" id="94365228"/>
<dbReference type="SUPFAM" id="SSF53213">
    <property type="entry name" value="LigB-like"/>
    <property type="match status" value="1"/>
</dbReference>